<protein>
    <submittedName>
        <fullName evidence="1">Uncharacterized protein</fullName>
    </submittedName>
</protein>
<accession>A0A381ZHP2</accession>
<proteinExistence type="predicted"/>
<sequence length="66" mass="7730">MKILYISPENTVGTLTLWKKEHESRGNECRTVTFFASPKNFKEDICLELPFNFTMPGLAKLRNIFY</sequence>
<name>A0A381ZHP2_9ZZZZ</name>
<evidence type="ECO:0000313" key="1">
    <source>
        <dbReference type="EMBL" id="SVA88273.1"/>
    </source>
</evidence>
<gene>
    <name evidence="1" type="ORF">METZ01_LOCUS141127</name>
</gene>
<dbReference type="EMBL" id="UINC01021211">
    <property type="protein sequence ID" value="SVA88273.1"/>
    <property type="molecule type" value="Genomic_DNA"/>
</dbReference>
<dbReference type="AlphaFoldDB" id="A0A381ZHP2"/>
<reference evidence="1" key="1">
    <citation type="submission" date="2018-05" db="EMBL/GenBank/DDBJ databases">
        <authorList>
            <person name="Lanie J.A."/>
            <person name="Ng W.-L."/>
            <person name="Kazmierczak K.M."/>
            <person name="Andrzejewski T.M."/>
            <person name="Davidsen T.M."/>
            <person name="Wayne K.J."/>
            <person name="Tettelin H."/>
            <person name="Glass J.I."/>
            <person name="Rusch D."/>
            <person name="Podicherti R."/>
            <person name="Tsui H.-C.T."/>
            <person name="Winkler M.E."/>
        </authorList>
    </citation>
    <scope>NUCLEOTIDE SEQUENCE</scope>
</reference>
<organism evidence="1">
    <name type="scientific">marine metagenome</name>
    <dbReference type="NCBI Taxonomy" id="408172"/>
    <lineage>
        <taxon>unclassified sequences</taxon>
        <taxon>metagenomes</taxon>
        <taxon>ecological metagenomes</taxon>
    </lineage>
</organism>
<feature type="non-terminal residue" evidence="1">
    <location>
        <position position="66"/>
    </location>
</feature>